<proteinExistence type="predicted"/>
<feature type="DNA-binding region" description="H-T-H motif" evidence="4">
    <location>
        <begin position="33"/>
        <end position="52"/>
    </location>
</feature>
<dbReference type="PROSITE" id="PS50977">
    <property type="entry name" value="HTH_TETR_2"/>
    <property type="match status" value="1"/>
</dbReference>
<dbReference type="Pfam" id="PF13305">
    <property type="entry name" value="TetR_C_33"/>
    <property type="match status" value="1"/>
</dbReference>
<dbReference type="GO" id="GO:0000976">
    <property type="term" value="F:transcription cis-regulatory region binding"/>
    <property type="evidence" value="ECO:0007669"/>
    <property type="project" value="TreeGrafter"/>
</dbReference>
<dbReference type="InterPro" id="IPR050109">
    <property type="entry name" value="HTH-type_TetR-like_transc_reg"/>
</dbReference>
<gene>
    <name evidence="6" type="ORF">HNO88_003500</name>
</gene>
<accession>A0A7W7KC76</accession>
<dbReference type="InterPro" id="IPR001647">
    <property type="entry name" value="HTH_TetR"/>
</dbReference>
<dbReference type="InterPro" id="IPR025996">
    <property type="entry name" value="MT1864/Rv1816-like_C"/>
</dbReference>
<dbReference type="Pfam" id="PF00440">
    <property type="entry name" value="TetR_N"/>
    <property type="match status" value="1"/>
</dbReference>
<name>A0A7W7KC76_9SPHN</name>
<comment type="caution">
    <text evidence="6">The sequence shown here is derived from an EMBL/GenBank/DDBJ whole genome shotgun (WGS) entry which is preliminary data.</text>
</comment>
<dbReference type="GO" id="GO:0003700">
    <property type="term" value="F:DNA-binding transcription factor activity"/>
    <property type="evidence" value="ECO:0007669"/>
    <property type="project" value="TreeGrafter"/>
</dbReference>
<feature type="domain" description="HTH tetR-type" evidence="5">
    <location>
        <begin position="10"/>
        <end position="70"/>
    </location>
</feature>
<keyword evidence="3" id="KW-0804">Transcription</keyword>
<reference evidence="6 7" key="1">
    <citation type="submission" date="2020-08" db="EMBL/GenBank/DDBJ databases">
        <title>Functional genomics of gut bacteria from endangered species of beetles.</title>
        <authorList>
            <person name="Carlos-Shanley C."/>
        </authorList>
    </citation>
    <scope>NUCLEOTIDE SEQUENCE [LARGE SCALE GENOMIC DNA]</scope>
    <source>
        <strain evidence="6 7">S00245</strain>
    </source>
</reference>
<dbReference type="PANTHER" id="PTHR30055:SF234">
    <property type="entry name" value="HTH-TYPE TRANSCRIPTIONAL REGULATOR BETI"/>
    <property type="match status" value="1"/>
</dbReference>
<evidence type="ECO:0000256" key="2">
    <source>
        <dbReference type="ARBA" id="ARBA00023125"/>
    </source>
</evidence>
<evidence type="ECO:0000313" key="6">
    <source>
        <dbReference type="EMBL" id="MBB4860159.1"/>
    </source>
</evidence>
<dbReference type="InterPro" id="IPR009057">
    <property type="entry name" value="Homeodomain-like_sf"/>
</dbReference>
<keyword evidence="2 4" id="KW-0238">DNA-binding</keyword>
<keyword evidence="7" id="KW-1185">Reference proteome</keyword>
<evidence type="ECO:0000256" key="1">
    <source>
        <dbReference type="ARBA" id="ARBA00023015"/>
    </source>
</evidence>
<evidence type="ECO:0000313" key="7">
    <source>
        <dbReference type="Proteomes" id="UP000555448"/>
    </source>
</evidence>
<sequence>MGRRSDHGRDELEALILEAGAAVLAEGGYARFSAREVAKRIGYSVGTVMHVFGNVDRLVMEINARTFAAWTLWLEERLAHAQGRQRILVLVDGYFAFAREHRNLWSAIYEHRLPDAMDFAETLVTHRRKLTGVIAREVAAVLPEATETTITTLTGSLIATVHGHCAFLLGGTFALIGVEHPQALAETRVLEILAANGADLP</sequence>
<evidence type="ECO:0000259" key="5">
    <source>
        <dbReference type="PROSITE" id="PS50977"/>
    </source>
</evidence>
<organism evidence="6 7">
    <name type="scientific">Novosphingobium chloroacetimidivorans</name>
    <dbReference type="NCBI Taxonomy" id="1428314"/>
    <lineage>
        <taxon>Bacteria</taxon>
        <taxon>Pseudomonadati</taxon>
        <taxon>Pseudomonadota</taxon>
        <taxon>Alphaproteobacteria</taxon>
        <taxon>Sphingomonadales</taxon>
        <taxon>Sphingomonadaceae</taxon>
        <taxon>Novosphingobium</taxon>
    </lineage>
</organism>
<dbReference type="PANTHER" id="PTHR30055">
    <property type="entry name" value="HTH-TYPE TRANSCRIPTIONAL REGULATOR RUTR"/>
    <property type="match status" value="1"/>
</dbReference>
<keyword evidence="1" id="KW-0805">Transcription regulation</keyword>
<dbReference type="AlphaFoldDB" id="A0A7W7KC76"/>
<dbReference type="InterPro" id="IPR036271">
    <property type="entry name" value="Tet_transcr_reg_TetR-rel_C_sf"/>
</dbReference>
<dbReference type="EMBL" id="JACHLR010000017">
    <property type="protein sequence ID" value="MBB4860159.1"/>
    <property type="molecule type" value="Genomic_DNA"/>
</dbReference>
<dbReference type="SUPFAM" id="SSF48498">
    <property type="entry name" value="Tetracyclin repressor-like, C-terminal domain"/>
    <property type="match status" value="1"/>
</dbReference>
<dbReference type="Gene3D" id="1.10.357.10">
    <property type="entry name" value="Tetracycline Repressor, domain 2"/>
    <property type="match status" value="1"/>
</dbReference>
<dbReference type="RefSeq" id="WP_184248394.1">
    <property type="nucleotide sequence ID" value="NZ_JACHLR010000017.1"/>
</dbReference>
<evidence type="ECO:0000256" key="3">
    <source>
        <dbReference type="ARBA" id="ARBA00023163"/>
    </source>
</evidence>
<evidence type="ECO:0000256" key="4">
    <source>
        <dbReference type="PROSITE-ProRule" id="PRU00335"/>
    </source>
</evidence>
<dbReference type="SUPFAM" id="SSF46689">
    <property type="entry name" value="Homeodomain-like"/>
    <property type="match status" value="1"/>
</dbReference>
<protein>
    <submittedName>
        <fullName evidence="6">AcrR family transcriptional regulator</fullName>
    </submittedName>
</protein>
<dbReference type="Proteomes" id="UP000555448">
    <property type="component" value="Unassembled WGS sequence"/>
</dbReference>